<evidence type="ECO:0000256" key="3">
    <source>
        <dbReference type="ARBA" id="ARBA00022737"/>
    </source>
</evidence>
<reference evidence="9" key="1">
    <citation type="submission" date="2020-08" db="EMBL/GenBank/DDBJ databases">
        <title>Plant Genome Project.</title>
        <authorList>
            <person name="Zhang R.-G."/>
        </authorList>
    </citation>
    <scope>NUCLEOTIDE SEQUENCE</scope>
    <source>
        <strain evidence="9">WSP0</strain>
        <tissue evidence="9">Leaf</tissue>
    </source>
</reference>
<dbReference type="Gene3D" id="3.40.50.300">
    <property type="entry name" value="P-loop containing nucleotide triphosphate hydrolases"/>
    <property type="match status" value="1"/>
</dbReference>
<organism evidence="9 10">
    <name type="scientific">Rhododendron griersonianum</name>
    <dbReference type="NCBI Taxonomy" id="479676"/>
    <lineage>
        <taxon>Eukaryota</taxon>
        <taxon>Viridiplantae</taxon>
        <taxon>Streptophyta</taxon>
        <taxon>Embryophyta</taxon>
        <taxon>Tracheophyta</taxon>
        <taxon>Spermatophyta</taxon>
        <taxon>Magnoliopsida</taxon>
        <taxon>eudicotyledons</taxon>
        <taxon>Gunneridae</taxon>
        <taxon>Pentapetalae</taxon>
        <taxon>asterids</taxon>
        <taxon>Ericales</taxon>
        <taxon>Ericaceae</taxon>
        <taxon>Ericoideae</taxon>
        <taxon>Rhodoreae</taxon>
        <taxon>Rhododendron</taxon>
    </lineage>
</organism>
<dbReference type="Proteomes" id="UP000823749">
    <property type="component" value="Chromosome 11"/>
</dbReference>
<dbReference type="InterPro" id="IPR042197">
    <property type="entry name" value="Apaf_helical"/>
</dbReference>
<evidence type="ECO:0000256" key="7">
    <source>
        <dbReference type="SAM" id="Coils"/>
    </source>
</evidence>
<dbReference type="SUPFAM" id="SSF52540">
    <property type="entry name" value="P-loop containing nucleoside triphosphate hydrolases"/>
    <property type="match status" value="1"/>
</dbReference>
<dbReference type="GO" id="GO:0043531">
    <property type="term" value="F:ADP binding"/>
    <property type="evidence" value="ECO:0007669"/>
    <property type="project" value="InterPro"/>
</dbReference>
<dbReference type="InterPro" id="IPR000157">
    <property type="entry name" value="TIR_dom"/>
</dbReference>
<dbReference type="Pfam" id="PF23559">
    <property type="entry name" value="WHD_DRP"/>
    <property type="match status" value="1"/>
</dbReference>
<dbReference type="Gene3D" id="3.80.10.10">
    <property type="entry name" value="Ribonuclease Inhibitor"/>
    <property type="match status" value="1"/>
</dbReference>
<dbReference type="GO" id="GO:0007165">
    <property type="term" value="P:signal transduction"/>
    <property type="evidence" value="ECO:0007669"/>
    <property type="project" value="InterPro"/>
</dbReference>
<accession>A0AAV6IEG3</accession>
<name>A0AAV6IEG3_9ERIC</name>
<feature type="coiled-coil region" evidence="7">
    <location>
        <begin position="191"/>
        <end position="218"/>
    </location>
</feature>
<evidence type="ECO:0000256" key="5">
    <source>
        <dbReference type="ARBA" id="ARBA00022821"/>
    </source>
</evidence>
<dbReference type="FunFam" id="3.40.50.300:FF:001091">
    <property type="entry name" value="Probable disease resistance protein At1g61300"/>
    <property type="match status" value="1"/>
</dbReference>
<dbReference type="Pfam" id="PF01582">
    <property type="entry name" value="TIR"/>
    <property type="match status" value="1"/>
</dbReference>
<dbReference type="Gene3D" id="3.40.50.10140">
    <property type="entry name" value="Toll/interleukin-1 receptor homology (TIR) domain"/>
    <property type="match status" value="1"/>
</dbReference>
<dbReference type="FunFam" id="1.10.10.10:FF:000322">
    <property type="entry name" value="Probable disease resistance protein At1g63360"/>
    <property type="match status" value="1"/>
</dbReference>
<evidence type="ECO:0000256" key="1">
    <source>
        <dbReference type="ARBA" id="ARBA00008894"/>
    </source>
</evidence>
<gene>
    <name evidence="9" type="ORF">RHGRI_032484</name>
</gene>
<evidence type="ECO:0000256" key="4">
    <source>
        <dbReference type="ARBA" id="ARBA00022741"/>
    </source>
</evidence>
<dbReference type="PROSITE" id="PS50104">
    <property type="entry name" value="TIR"/>
    <property type="match status" value="1"/>
</dbReference>
<dbReference type="InterPro" id="IPR035897">
    <property type="entry name" value="Toll_tir_struct_dom_sf"/>
</dbReference>
<dbReference type="EMBL" id="JACTNZ010000011">
    <property type="protein sequence ID" value="KAG5526220.1"/>
    <property type="molecule type" value="Genomic_DNA"/>
</dbReference>
<dbReference type="Pfam" id="PF13855">
    <property type="entry name" value="LRR_8"/>
    <property type="match status" value="1"/>
</dbReference>
<dbReference type="InterPro" id="IPR058922">
    <property type="entry name" value="WHD_DRP"/>
</dbReference>
<keyword evidence="2" id="KW-0433">Leucine-rich repeat</keyword>
<comment type="caution">
    <text evidence="9">The sequence shown here is derived from an EMBL/GenBank/DDBJ whole genome shotgun (WGS) entry which is preliminary data.</text>
</comment>
<dbReference type="InterPro" id="IPR057135">
    <property type="entry name" value="At4g27190-like_LRR"/>
</dbReference>
<dbReference type="Gene3D" id="1.10.8.430">
    <property type="entry name" value="Helical domain of apoptotic protease-activating factors"/>
    <property type="match status" value="1"/>
</dbReference>
<dbReference type="SMART" id="SM00255">
    <property type="entry name" value="TIR"/>
    <property type="match status" value="1"/>
</dbReference>
<dbReference type="PRINTS" id="PR00364">
    <property type="entry name" value="DISEASERSIST"/>
</dbReference>
<evidence type="ECO:0000256" key="6">
    <source>
        <dbReference type="ARBA" id="ARBA00022840"/>
    </source>
</evidence>
<dbReference type="InterPro" id="IPR050905">
    <property type="entry name" value="Plant_NBS-LRR"/>
</dbReference>
<evidence type="ECO:0000313" key="9">
    <source>
        <dbReference type="EMBL" id="KAG5526220.1"/>
    </source>
</evidence>
<protein>
    <recommendedName>
        <fullName evidence="8">TIR domain-containing protein</fullName>
    </recommendedName>
</protein>
<dbReference type="InterPro" id="IPR001611">
    <property type="entry name" value="Leu-rich_rpt"/>
</dbReference>
<dbReference type="GO" id="GO:0051607">
    <property type="term" value="P:defense response to virus"/>
    <property type="evidence" value="ECO:0007669"/>
    <property type="project" value="UniProtKB-ARBA"/>
</dbReference>
<proteinExistence type="inferred from homology"/>
<evidence type="ECO:0000256" key="2">
    <source>
        <dbReference type="ARBA" id="ARBA00022614"/>
    </source>
</evidence>
<dbReference type="InterPro" id="IPR027417">
    <property type="entry name" value="P-loop_NTPase"/>
</dbReference>
<dbReference type="InterPro" id="IPR036388">
    <property type="entry name" value="WH-like_DNA-bd_sf"/>
</dbReference>
<evidence type="ECO:0000313" key="10">
    <source>
        <dbReference type="Proteomes" id="UP000823749"/>
    </source>
</evidence>
<dbReference type="Gene3D" id="1.10.10.10">
    <property type="entry name" value="Winged helix-like DNA-binding domain superfamily/Winged helix DNA-binding domain"/>
    <property type="match status" value="1"/>
</dbReference>
<keyword evidence="10" id="KW-1185">Reference proteome</keyword>
<dbReference type="Pfam" id="PF23247">
    <property type="entry name" value="LRR_RPS2"/>
    <property type="match status" value="1"/>
</dbReference>
<keyword evidence="4" id="KW-0547">Nucleotide-binding</keyword>
<keyword evidence="6" id="KW-0067">ATP-binding</keyword>
<dbReference type="PANTHER" id="PTHR33463:SF187">
    <property type="entry name" value="AND NB-ARC DOMAIN DISEASE RESISTANCE PROTEIN, PUTATIVE-RELATED"/>
    <property type="match status" value="1"/>
</dbReference>
<sequence>MASTSNSEFKCSYDIFLSFRGLDTRNKFTDHLYEALKREGFETFRDNEGIERGENINSELQKAIWNSSMSVIVLSKTYATSKSCLFEIQTILEHRKKSDHVIFPVFYEVEPWEIKEQSKNLDFRGKKVTDEEVKGWSAALKEVASMAGMDLDENMQNLKSKVGYLSGQADDINSQISNAERWPGKRPKKEVEVWLTNVQQFKDDVQRLEQKIVGETTNVSSCMQLGKDIAKKILEVQELQKKGSDFKSLMVDEDTTGRLLQPLTEYFVECTKARNTENIWECLMNDDVTKIGVYGMGGIGKTTTMKYIQNRLLKEKDKFDYVYWVTVSKAFDITKLQSDIANAMNLGNCLNDKDETKRALELHKMLDRQKRYILILDDVWDQFDLDSVGIPVPKRSNGWKLVLTTRSLEVCERMKCTPVKVDLLTEEEALTLFRNIVVGNESVLAPDVEEIAAKIAKECACLPLAIVTLAGSLRGSKGTHKWRNALNELISLTRDASDDVSKVFERLKFSYSLLGNKVLQDCFLYCSLYPEDHDIPVNELIEYWIAEELIGDMDSVEAQLDKGLTILGKLTSSCLLEKTYNYRQECVRMHDLIRDMAIRITATSSPRFLVKAGVTKKWVPYEPWSDDLERISFMYSSIIDFPIAPPVCPRLTTLLLNAIYSCPLGVIPDSFFSNMPCLKVLNLSNRYITSLPESISNLENLHALVLRSCEELKYVPSLEKLKALKTFVLTGSKIEELPEGIEELVNLIKLDLSYNQILRTFPTYKLRRLSKLQYLRIGGTGVEVSTEGLLCLRQLKVVAVHLHNVQELNRYVISQQFQGLQEYCLIVGERDPELIGYEGKQFNINYKPVPFERVDQLVLPAGLESFTVDGFYESFAVDGFHDPISLSAIPGFKDAKVLRECRVICCKGLESIFSSSTFSDDGQIPLGTVEFFRLVGLPRLRVLFDGIAPPHNIYFNLKDLQIIGCDAMKNIFPVQLLQNLPNLESLEVKVCKNVEDIIIEIAEMSDRGNHQDYSNSISLPKLKFLGLD</sequence>
<dbReference type="AlphaFoldDB" id="A0AAV6IEG3"/>
<dbReference type="PANTHER" id="PTHR33463">
    <property type="entry name" value="NB-ARC DOMAIN-CONTAINING PROTEIN-RELATED"/>
    <property type="match status" value="1"/>
</dbReference>
<dbReference type="InterPro" id="IPR002182">
    <property type="entry name" value="NB-ARC"/>
</dbReference>
<dbReference type="SUPFAM" id="SSF52200">
    <property type="entry name" value="Toll/Interleukin receptor TIR domain"/>
    <property type="match status" value="1"/>
</dbReference>
<keyword evidence="5" id="KW-0611">Plant defense</keyword>
<keyword evidence="7" id="KW-0175">Coiled coil</keyword>
<evidence type="ECO:0000259" key="8">
    <source>
        <dbReference type="PROSITE" id="PS50104"/>
    </source>
</evidence>
<dbReference type="SUPFAM" id="SSF52058">
    <property type="entry name" value="L domain-like"/>
    <property type="match status" value="1"/>
</dbReference>
<keyword evidence="3" id="KW-0677">Repeat</keyword>
<comment type="similarity">
    <text evidence="1">Belongs to the disease resistance NB-LRR family.</text>
</comment>
<dbReference type="Pfam" id="PF00931">
    <property type="entry name" value="NB-ARC"/>
    <property type="match status" value="1"/>
</dbReference>
<dbReference type="InterPro" id="IPR032675">
    <property type="entry name" value="LRR_dom_sf"/>
</dbReference>
<dbReference type="GO" id="GO:0005524">
    <property type="term" value="F:ATP binding"/>
    <property type="evidence" value="ECO:0007669"/>
    <property type="project" value="UniProtKB-KW"/>
</dbReference>
<feature type="domain" description="TIR" evidence="8">
    <location>
        <begin position="11"/>
        <end position="176"/>
    </location>
</feature>